<feature type="transmembrane region" description="Helical" evidence="9">
    <location>
        <begin position="465"/>
        <end position="482"/>
    </location>
</feature>
<evidence type="ECO:0000313" key="11">
    <source>
        <dbReference type="Proteomes" id="UP000886885"/>
    </source>
</evidence>
<organism evidence="10 11">
    <name type="scientific">Populus tomentosa</name>
    <name type="common">Chinese white poplar</name>
    <dbReference type="NCBI Taxonomy" id="118781"/>
    <lineage>
        <taxon>Eukaryota</taxon>
        <taxon>Viridiplantae</taxon>
        <taxon>Streptophyta</taxon>
        <taxon>Embryophyta</taxon>
        <taxon>Tracheophyta</taxon>
        <taxon>Spermatophyta</taxon>
        <taxon>Magnoliopsida</taxon>
        <taxon>eudicotyledons</taxon>
        <taxon>Gunneridae</taxon>
        <taxon>Pentapetalae</taxon>
        <taxon>rosids</taxon>
        <taxon>fabids</taxon>
        <taxon>Malpighiales</taxon>
        <taxon>Salicaceae</taxon>
        <taxon>Saliceae</taxon>
        <taxon>Populus</taxon>
    </lineage>
</organism>
<feature type="transmembrane region" description="Helical" evidence="9">
    <location>
        <begin position="698"/>
        <end position="715"/>
    </location>
</feature>
<evidence type="ECO:0000256" key="3">
    <source>
        <dbReference type="ARBA" id="ARBA00022448"/>
    </source>
</evidence>
<feature type="transmembrane region" description="Helical" evidence="9">
    <location>
        <begin position="255"/>
        <end position="271"/>
    </location>
</feature>
<feature type="transmembrane region" description="Helical" evidence="9">
    <location>
        <begin position="183"/>
        <end position="200"/>
    </location>
</feature>
<evidence type="ECO:0000256" key="2">
    <source>
        <dbReference type="ARBA" id="ARBA00005484"/>
    </source>
</evidence>
<evidence type="ECO:0000256" key="4">
    <source>
        <dbReference type="ARBA" id="ARBA00022692"/>
    </source>
</evidence>
<comment type="caution">
    <text evidence="10">The sequence shown here is derived from an EMBL/GenBank/DDBJ whole genome shotgun (WGS) entry which is preliminary data.</text>
</comment>
<feature type="transmembrane region" description="Helical" evidence="9">
    <location>
        <begin position="101"/>
        <end position="120"/>
    </location>
</feature>
<feature type="transmembrane region" description="Helical" evidence="9">
    <location>
        <begin position="727"/>
        <end position="748"/>
    </location>
</feature>
<evidence type="ECO:0000256" key="6">
    <source>
        <dbReference type="ARBA" id="ARBA00022927"/>
    </source>
</evidence>
<gene>
    <name evidence="10" type="ORF">POTOM_002849</name>
</gene>
<keyword evidence="8 9" id="KW-0472">Membrane</keyword>
<feature type="transmembrane region" description="Helical" evidence="9">
    <location>
        <begin position="650"/>
        <end position="667"/>
    </location>
</feature>
<evidence type="ECO:0000256" key="5">
    <source>
        <dbReference type="ARBA" id="ARBA00022856"/>
    </source>
</evidence>
<comment type="similarity">
    <text evidence="2">Belongs to the oligopeptide OPT transporter (TC 2.A.67.1) family.</text>
</comment>
<keyword evidence="11" id="KW-1185">Reference proteome</keyword>
<feature type="transmembrane region" description="Helical" evidence="9">
    <location>
        <begin position="400"/>
        <end position="426"/>
    </location>
</feature>
<accession>A0A8X8DKG4</accession>
<keyword evidence="5" id="KW-0571">Peptide transport</keyword>
<feature type="transmembrane region" description="Helical" evidence="9">
    <location>
        <begin position="212"/>
        <end position="234"/>
    </location>
</feature>
<dbReference type="NCBIfam" id="TIGR00728">
    <property type="entry name" value="OPT_sfam"/>
    <property type="match status" value="1"/>
</dbReference>
<reference evidence="10" key="1">
    <citation type="journal article" date="2020" name="bioRxiv">
        <title>Hybrid origin of Populus tomentosa Carr. identified through genome sequencing and phylogenomic analysis.</title>
        <authorList>
            <person name="An X."/>
            <person name="Gao K."/>
            <person name="Chen Z."/>
            <person name="Li J."/>
            <person name="Yang X."/>
            <person name="Yang X."/>
            <person name="Zhou J."/>
            <person name="Guo T."/>
            <person name="Zhao T."/>
            <person name="Huang S."/>
            <person name="Miao D."/>
            <person name="Khan W.U."/>
            <person name="Rao P."/>
            <person name="Ye M."/>
            <person name="Lei B."/>
            <person name="Liao W."/>
            <person name="Wang J."/>
            <person name="Ji L."/>
            <person name="Li Y."/>
            <person name="Guo B."/>
            <person name="Mustafa N.S."/>
            <person name="Li S."/>
            <person name="Yun Q."/>
            <person name="Keller S.R."/>
            <person name="Mao J."/>
            <person name="Zhang R."/>
            <person name="Strauss S.H."/>
        </authorList>
    </citation>
    <scope>NUCLEOTIDE SEQUENCE</scope>
    <source>
        <strain evidence="10">GM15</strain>
        <tissue evidence="10">Leaf</tissue>
    </source>
</reference>
<dbReference type="AlphaFoldDB" id="A0A8X8DKG4"/>
<dbReference type="GO" id="GO:0016020">
    <property type="term" value="C:membrane"/>
    <property type="evidence" value="ECO:0007669"/>
    <property type="project" value="UniProtKB-SubCell"/>
</dbReference>
<keyword evidence="4 9" id="KW-0812">Transmembrane</keyword>
<evidence type="ECO:0000256" key="7">
    <source>
        <dbReference type="ARBA" id="ARBA00022989"/>
    </source>
</evidence>
<keyword evidence="3" id="KW-0813">Transport</keyword>
<keyword evidence="6" id="KW-0653">Protein transport</keyword>
<feature type="transmembrane region" description="Helical" evidence="9">
    <location>
        <begin position="150"/>
        <end position="171"/>
    </location>
</feature>
<name>A0A8X8DKG4_POPTO</name>
<evidence type="ECO:0000256" key="1">
    <source>
        <dbReference type="ARBA" id="ARBA00004141"/>
    </source>
</evidence>
<dbReference type="GO" id="GO:0035673">
    <property type="term" value="F:oligopeptide transmembrane transporter activity"/>
    <property type="evidence" value="ECO:0007669"/>
    <property type="project" value="InterPro"/>
</dbReference>
<dbReference type="OrthoDB" id="9986677at2759"/>
<evidence type="ECO:0008006" key="12">
    <source>
        <dbReference type="Google" id="ProtNLM"/>
    </source>
</evidence>
<proteinExistence type="inferred from homology"/>
<evidence type="ECO:0000256" key="9">
    <source>
        <dbReference type="SAM" id="Phobius"/>
    </source>
</evidence>
<evidence type="ECO:0000256" key="8">
    <source>
        <dbReference type="ARBA" id="ARBA00023136"/>
    </source>
</evidence>
<protein>
    <recommendedName>
        <fullName evidence="12">Oligopeptide transporter 1-like</fullName>
    </recommendedName>
</protein>
<dbReference type="NCBIfam" id="TIGR00727">
    <property type="entry name" value="ISP4_OPT"/>
    <property type="match status" value="1"/>
</dbReference>
<comment type="subcellular location">
    <subcellularLocation>
        <location evidence="1">Membrane</location>
        <topology evidence="1">Multi-pass membrane protein</topology>
    </subcellularLocation>
</comment>
<keyword evidence="7 9" id="KW-1133">Transmembrane helix</keyword>
<dbReference type="EMBL" id="JAAWWB010000001">
    <property type="protein sequence ID" value="KAG6793634.1"/>
    <property type="molecule type" value="Genomic_DNA"/>
</dbReference>
<sequence length="786" mass="88910">MVVSDHLLGALDYPLPLPPSKHNQGEMRNLPGDYEKHHFEIDKAEDEEVNDNPIEEVRLTVPITDDPTQAVLTIRTWVLGLAACILLSFVNQFFQYRSNQLSIGSVTIQILVLPVGKFMAAKLPKKQVSTPFTKWSFSLNPGPFNMKEHVLITIFANCGAGGVYAVYIITITKAFYHRGLHPVAAMLLAQTTQLLGYGWAGMFRTILVDSPYMWWPATLVQVSLFRHVLLRSLYIFLPLALHEKEKRKKGERTRLQFFAIVFVASFAYYIVPGHFFPSLSALSFVCWIWKRSITAQQIGAGLNGLGIGSFGLDWATVASFLGTPLAYPFFAIANTMVGFILVMYVLVPIAYWSNFREAKRFPIFTSHTFDEDGQIFNITRVLNEKTFDLNLVEYENYSKLYLSIFFAFLYGLSFASLTATLTHVALFDGKNIIKMWKKTTTAVKDEFSDVHTRIMKKNYAVVPQWWFTVILVISLALSLLAVEGFDRQLQLPWWGLLLACFIALVFTLPVGVVQATTNMQIGLNVITELVIGYMYPGKPLANVAFKTYGYISMTQALSFLGDFKMGHYMKIPPKSMFIVQLVGTVVSSTVYFGTAWWLLSSVENICNPDLLPDGSPWTCPGSDVFYNASIIWGVVGPLRMFTDKGVYPEQNWWFLVGFLAPVPMWFLQRKFPEKKWIKLIHVPLILSASSAMPSAKTVHYWSWAFVGFIFNYIIYRRYKRWWAKHTYILSAALDAGVAFLGVILYFTLQSKDIYGPAWWGADVSDHCPLAKCPTAPGIKVKGCPVL</sequence>
<feature type="transmembrane region" description="Helical" evidence="9">
    <location>
        <begin position="494"/>
        <end position="515"/>
    </location>
</feature>
<feature type="transmembrane region" description="Helical" evidence="9">
    <location>
        <begin position="74"/>
        <end position="94"/>
    </location>
</feature>
<dbReference type="InterPro" id="IPR004813">
    <property type="entry name" value="OPT"/>
</dbReference>
<dbReference type="PANTHER" id="PTHR22601">
    <property type="entry name" value="ISP4 LIKE PROTEIN"/>
    <property type="match status" value="1"/>
</dbReference>
<dbReference type="GO" id="GO:0015031">
    <property type="term" value="P:protein transport"/>
    <property type="evidence" value="ECO:0007669"/>
    <property type="project" value="UniProtKB-KW"/>
</dbReference>
<dbReference type="InterPro" id="IPR004648">
    <property type="entry name" value="Oligpept_transpt"/>
</dbReference>
<feature type="transmembrane region" description="Helical" evidence="9">
    <location>
        <begin position="577"/>
        <end position="599"/>
    </location>
</feature>
<evidence type="ECO:0000313" key="10">
    <source>
        <dbReference type="EMBL" id="KAG6793634.1"/>
    </source>
</evidence>
<dbReference type="Pfam" id="PF03169">
    <property type="entry name" value="OPT"/>
    <property type="match status" value="1"/>
</dbReference>
<feature type="transmembrane region" description="Helical" evidence="9">
    <location>
        <begin position="329"/>
        <end position="352"/>
    </location>
</feature>
<dbReference type="Proteomes" id="UP000886885">
    <property type="component" value="Chromosome 1A"/>
</dbReference>